<dbReference type="GO" id="GO:0043041">
    <property type="term" value="P:amino acid activation for nonribosomal peptide biosynthetic process"/>
    <property type="evidence" value="ECO:0007669"/>
    <property type="project" value="TreeGrafter"/>
</dbReference>
<dbReference type="PROSITE" id="PS50075">
    <property type="entry name" value="CARRIER"/>
    <property type="match status" value="5"/>
</dbReference>
<dbReference type="SMART" id="SM00823">
    <property type="entry name" value="PKS_PP"/>
    <property type="match status" value="3"/>
</dbReference>
<protein>
    <recommendedName>
        <fullName evidence="5">Carrier domain-containing protein</fullName>
    </recommendedName>
</protein>
<name>A0A225AJE4_TALAT</name>
<dbReference type="CDD" id="cd19542">
    <property type="entry name" value="CT_NRPS-like"/>
    <property type="match status" value="2"/>
</dbReference>
<dbReference type="NCBIfam" id="TIGR01733">
    <property type="entry name" value="AA-adenyl-dom"/>
    <property type="match status" value="3"/>
</dbReference>
<dbReference type="Pfam" id="PF00501">
    <property type="entry name" value="AMP-binding"/>
    <property type="match status" value="5"/>
</dbReference>
<dbReference type="OrthoDB" id="416786at2759"/>
<dbReference type="GO" id="GO:0005737">
    <property type="term" value="C:cytoplasm"/>
    <property type="evidence" value="ECO:0007669"/>
    <property type="project" value="TreeGrafter"/>
</dbReference>
<dbReference type="InterPro" id="IPR001242">
    <property type="entry name" value="Condensation_dom"/>
</dbReference>
<dbReference type="InterPro" id="IPR010071">
    <property type="entry name" value="AA_adenyl_dom"/>
</dbReference>
<dbReference type="InterPro" id="IPR042099">
    <property type="entry name" value="ANL_N_sf"/>
</dbReference>
<dbReference type="STRING" id="1441469.A0A225AJE4"/>
<organism evidence="6 7">
    <name type="scientific">Talaromyces atroroseus</name>
    <dbReference type="NCBI Taxonomy" id="1441469"/>
    <lineage>
        <taxon>Eukaryota</taxon>
        <taxon>Fungi</taxon>
        <taxon>Dikarya</taxon>
        <taxon>Ascomycota</taxon>
        <taxon>Pezizomycotina</taxon>
        <taxon>Eurotiomycetes</taxon>
        <taxon>Eurotiomycetidae</taxon>
        <taxon>Eurotiales</taxon>
        <taxon>Trichocomaceae</taxon>
        <taxon>Talaromyces</taxon>
        <taxon>Talaromyces sect. Trachyspermi</taxon>
    </lineage>
</organism>
<reference evidence="6 7" key="1">
    <citation type="submission" date="2015-06" db="EMBL/GenBank/DDBJ databases">
        <title>Talaromyces atroroseus IBT 11181 draft genome.</title>
        <authorList>
            <person name="Rasmussen K.B."/>
            <person name="Rasmussen S."/>
            <person name="Petersen B."/>
            <person name="Sicheritz-Ponten T."/>
            <person name="Mortensen U.H."/>
            <person name="Thrane U."/>
        </authorList>
    </citation>
    <scope>NUCLEOTIDE SEQUENCE [LARGE SCALE GENOMIC DNA]</scope>
    <source>
        <strain evidence="6 7">IBT 11181</strain>
    </source>
</reference>
<feature type="domain" description="Carrier" evidence="5">
    <location>
        <begin position="756"/>
        <end position="832"/>
    </location>
</feature>
<dbReference type="NCBIfam" id="NF003417">
    <property type="entry name" value="PRK04813.1"/>
    <property type="match status" value="5"/>
</dbReference>
<dbReference type="PANTHER" id="PTHR45527:SF16">
    <property type="entry name" value="NONRIBOSOMAL PEPTIDE SYNTHASE ATNA-RELATED"/>
    <property type="match status" value="1"/>
</dbReference>
<dbReference type="InterPro" id="IPR020845">
    <property type="entry name" value="AMP-binding_CS"/>
</dbReference>
<dbReference type="PROSITE" id="PS00012">
    <property type="entry name" value="PHOSPHOPANTETHEINE"/>
    <property type="match status" value="2"/>
</dbReference>
<dbReference type="SUPFAM" id="SSF52777">
    <property type="entry name" value="CoA-dependent acyltransferases"/>
    <property type="match status" value="9"/>
</dbReference>
<gene>
    <name evidence="6" type="ORF">UA08_06365</name>
</gene>
<dbReference type="FunFam" id="1.10.1200.10:FF:000005">
    <property type="entry name" value="Nonribosomal peptide synthetase 1"/>
    <property type="match status" value="3"/>
</dbReference>
<comment type="similarity">
    <text evidence="4">Belongs to the NRP synthetase family.</text>
</comment>
<dbReference type="InterPro" id="IPR009081">
    <property type="entry name" value="PP-bd_ACP"/>
</dbReference>
<dbReference type="InterPro" id="IPR000873">
    <property type="entry name" value="AMP-dep_synth/lig_dom"/>
</dbReference>
<evidence type="ECO:0000256" key="2">
    <source>
        <dbReference type="ARBA" id="ARBA00022553"/>
    </source>
</evidence>
<dbReference type="FunFam" id="3.40.50.12780:FF:000014">
    <property type="entry name" value="Nonribosomal peptide synthetase 1"/>
    <property type="match status" value="3"/>
</dbReference>
<dbReference type="Gene3D" id="1.10.1200.10">
    <property type="entry name" value="ACP-like"/>
    <property type="match status" value="4"/>
</dbReference>
<comment type="caution">
    <text evidence="6">The sequence shown here is derived from an EMBL/GenBank/DDBJ whole genome shotgun (WGS) entry which is preliminary data.</text>
</comment>
<dbReference type="GeneID" id="31006121"/>
<evidence type="ECO:0000256" key="3">
    <source>
        <dbReference type="ARBA" id="ARBA00022598"/>
    </source>
</evidence>
<dbReference type="RefSeq" id="XP_020118495.1">
    <property type="nucleotide sequence ID" value="XM_020268680.1"/>
</dbReference>
<dbReference type="FunFam" id="3.30.559.30:FF:000005">
    <property type="entry name" value="Nonribosomal peptide synthase Pes1"/>
    <property type="match status" value="1"/>
</dbReference>
<dbReference type="GO" id="GO:0016874">
    <property type="term" value="F:ligase activity"/>
    <property type="evidence" value="ECO:0007669"/>
    <property type="project" value="UniProtKB-KW"/>
</dbReference>
<keyword evidence="1" id="KW-0596">Phosphopantetheine</keyword>
<dbReference type="FunFam" id="3.30.559.30:FF:000003">
    <property type="entry name" value="Nonribosomal peptide synthase SidD"/>
    <property type="match status" value="1"/>
</dbReference>
<feature type="domain" description="Carrier" evidence="5">
    <location>
        <begin position="1864"/>
        <end position="1940"/>
    </location>
</feature>
<dbReference type="InterPro" id="IPR023213">
    <property type="entry name" value="CAT-like_dom_sf"/>
</dbReference>
<keyword evidence="3" id="KW-0436">Ligase</keyword>
<proteinExistence type="inferred from homology"/>
<dbReference type="InterPro" id="IPR036736">
    <property type="entry name" value="ACP-like_sf"/>
</dbReference>
<dbReference type="InterPro" id="IPR045851">
    <property type="entry name" value="AMP-bd_C_sf"/>
</dbReference>
<feature type="domain" description="Carrier" evidence="5">
    <location>
        <begin position="2959"/>
        <end position="3033"/>
    </location>
</feature>
<evidence type="ECO:0000256" key="4">
    <source>
        <dbReference type="ARBA" id="ARBA00029454"/>
    </source>
</evidence>
<dbReference type="Proteomes" id="UP000214365">
    <property type="component" value="Unassembled WGS sequence"/>
</dbReference>
<feature type="domain" description="Carrier" evidence="5">
    <location>
        <begin position="4034"/>
        <end position="4110"/>
    </location>
</feature>
<dbReference type="CDD" id="cd19545">
    <property type="entry name" value="FUM14_C_NRPS-like"/>
    <property type="match status" value="2"/>
</dbReference>
<evidence type="ECO:0000256" key="1">
    <source>
        <dbReference type="ARBA" id="ARBA00022450"/>
    </source>
</evidence>
<dbReference type="PANTHER" id="PTHR45527">
    <property type="entry name" value="NONRIBOSOMAL PEPTIDE SYNTHETASE"/>
    <property type="match status" value="1"/>
</dbReference>
<dbReference type="InterPro" id="IPR020806">
    <property type="entry name" value="PKS_PP-bd"/>
</dbReference>
<dbReference type="Pfam" id="PF00668">
    <property type="entry name" value="Condensation"/>
    <property type="match status" value="5"/>
</dbReference>
<dbReference type="Pfam" id="PF00550">
    <property type="entry name" value="PP-binding"/>
    <property type="match status" value="4"/>
</dbReference>
<dbReference type="SUPFAM" id="SSF56801">
    <property type="entry name" value="Acetyl-CoA synthetase-like"/>
    <property type="match status" value="4"/>
</dbReference>
<dbReference type="InterPro" id="IPR006162">
    <property type="entry name" value="Ppantetheine_attach_site"/>
</dbReference>
<dbReference type="FunFam" id="3.40.50.980:FF:000001">
    <property type="entry name" value="Non-ribosomal peptide synthetase"/>
    <property type="match status" value="1"/>
</dbReference>
<dbReference type="Gene3D" id="3.30.300.30">
    <property type="match status" value="4"/>
</dbReference>
<evidence type="ECO:0000259" key="5">
    <source>
        <dbReference type="PROSITE" id="PS50075"/>
    </source>
</evidence>
<dbReference type="CDD" id="cd05918">
    <property type="entry name" value="A_NRPS_SidN3_like"/>
    <property type="match status" value="4"/>
</dbReference>
<dbReference type="EMBL" id="LFMY01000009">
    <property type="protein sequence ID" value="OKL58374.1"/>
    <property type="molecule type" value="Genomic_DNA"/>
</dbReference>
<dbReference type="GO" id="GO:0044550">
    <property type="term" value="P:secondary metabolite biosynthetic process"/>
    <property type="evidence" value="ECO:0007669"/>
    <property type="project" value="TreeGrafter"/>
</dbReference>
<keyword evidence="2" id="KW-0597">Phosphoprotein</keyword>
<keyword evidence="7" id="KW-1185">Reference proteome</keyword>
<accession>A0A225AJE4</accession>
<dbReference type="Gene3D" id="3.30.559.30">
    <property type="entry name" value="Nonribosomal peptide synthetase, condensation domain"/>
    <property type="match status" value="5"/>
</dbReference>
<sequence>MAQSSSSDLEYWILRLQDKESCLFPPLLGGVTGANKSQYINLTVPSLSSIQGFCKTQELRLSTIFQTAWALVLRSYMGTNNICFGFQTNSIRLLPCNFTLARETSLKHALELVEAGLARDLSHIEYSLEELEHALGLQKTGLFNTIITYQDSPLRHSPAGVNRVNGQVNGSRAAITNGYGDATAPSSRYPIEIRVNVSTDSISVQLKYQQSALSDASAMDVASALEMALGCVLDSAAKPVGEQSLFSPKHQRQVDEWNQGRPESINMTIHEAISDRAQTQPVAPAINAWDEKWTYQEIDELSSALALHLVNIGVKTGMKVPLLFERSGWWVIALLAISKAGAAFVPVDPTQPVFRLKEIVEDIEPKFLLSSAQYAELLADVVETCVVVSQSSMKKISSSPGPILSLPKVSADAHAYVLFTSGSTGALWCGACLCIPSDHTKLNDFAGIFNDMGITWAILSPSIIKSVQPEVAPSLRNLVLCGEPVSKEVISKWASRRTKVWVFWGSTESVAICRPDHFTADSDVQNLGPCKGVCRVVDINNPDLQVPIGAVGEIVIHSPWIAEGYLRDPERTARTFLDRPDWLNGIPSAYGSRWYRVGDLVRQNSDGTLMLAGRKDNMIKIRGQRIDMSEIERNLASDDGIRNSLPVLPKVGICKHRLVSVIALHQFSPTNNETTSDINILRGSELQAAASWVSNFRERLAERLPSYAIPTIWVMVKSIPLTITGKIDRLSVKQFVERMDVDTYEEVSMLGVKREPPVTAMEKRLQSIWSSVLGLPLDKIGRNQTFISLGGDSTLAMILVAKCRSSNLNVRVEDIMKLGTISEIAQHAIPATHMTDEEATATENYDQLRNFIKDQLHQVGVTDLAEVEDAYPCSPMQQGMILSKARLTGDYNTSTIHEIVPRVPGSSLSSASLRQAWQRVVDRHSSLRTFFVESVSQSGSFDQVVLRKYDIQETTTILETVASDSKEDVVKTFKTSRPGPYRKTRPPHNFTILPTTSGRLFFRLNVEHTVVDGTSIAVIVRDLNLAYNNNLPMEPPALYSSYIASLQRVVPGVDSRYWKGYLDGMNPCLLPNLTYSLSRTPPKAETQSLVVDIKDPHHLLKFCQSQDITLSALFRAIWGLVLQKYTGSDDVCFGYITSGRDIPVDGIDELVGTLINMLVCRMKFENSLPFRSMIATSQADYLASLYHQHASLAQIHHELGLYGQRLFNTSMTVLKEPPRSWEDGSSYTIRKIHQFSPDEYDLSVQAWVSDASVRMELWYRTECICNEQAMNIASTFTKALETITDNPDQRIGQLDLFSDQHRQQVRDWNSKIPETIQMCLHDMVTAQSKRRPGAVAVTSWDRDLTWSELETYADQIAFHLVSLGVGPEIHVMICFEKSALAIVAMLGVLKAGGVVVSIDSSHPIQRLQHIIKDTRPLCCLVSPFNADLFKNDGLIGLVPHIVLVQESLFLSASLSRAASSKACPEVRPENAAFVLFTSGSTGTPKGIVHEHRAIASSLEHHGKAMDIGVESRTMQFSAFVFDVSITEIFMSLTRGGVLCIPSEDERMNNLELAFTRMKANWAHLTPTVASLLDSERVPSLKHLVLAGETLKKANLTEWAPRLELVNLYGPAECALASTLRVGCEKDDRPDNIGQAVGLLVWIVDPSNTDHLVPVGAVGEILLEGPNLAREYLKDKERTVESFIENPAWLSEEKAVPARRFYRSGDLARYNSDGSIQILGRIDTQVKLHGQRVELGEIEYQVKLNLSSHGLVNMAVVHAHSAGHPGGGLLAVFLEFEAKTTGVDEDQLMLAISPKLRKLLVKLNICLEDTLPSYMVPSMYIPLNKMPLLTSGKIDRGKLTGIVIKLPTEQVKLYSLSEFQDEKAKPRTRMERILHKLWSQTLGVDGASIGINDSFFRLGGDSVVAMQLSAAGRIAGITITVASIFQHPKFCDMAAVAKPLNETTYQDLKRRYGIEGDVVQKFVPCTPLQEGLMLLSNKQPGTYVAQHIFHLRPDTNTNYLCKAWGIVHNAYDILRTRIIPVENTIGSVQVVLNENIMWQRSTDLDQYLKDDRLAPVSYGQPLTRYALVEEADSGNRYFVWTAHHSVFDNWSLSLLFSELADVYTKLVSGNANITPPQSMPFHDFANQVFNDNIADAEVFWNAQFEESVFSSFPKLPTGHQALADTSLDYSLALSGAVFENKQLLATIVQVAWAILLAQYSDSPNNVVFGMTLDGRVDSETSNVMGPTIATVPFSMSLDYQLTIEELLKRVQQQTSDVQRFQHFGVQNIKKVSQNAERACDFQSLLAVQGSTSDYAVKLNLFADTVVRAAPSTYLLLLDCRLTHTGVDMIAQYDKRITPELQMKRILQQFGHVIRELLAGYGLNKRLADIELCSPQDTKDILAWNQNIPAILDMCVHEVIANHSIANPDAMAVCSWDESLTYRKLNQLSTTLAHQLVSQFHIGPESLVPLLFTQSAWTVVAMLAVLKAGGGYVPMDPSYPSSRLQEIVNATQASLILCSPQHNELSQSLATSSLVVSGETINRFSLYEGVVCRNVHSRNVAYVIFTPIACQRGPLIFSSSGSTGTPKGVVMEHGSFCTAATHHGKRLNLNSQSRVIHFSSYAFEACILEILTTLFNGGCICVAPESERLGDITKTMREFHVNWAFFTPSFIRTIHPDQVPSLKTLVLGGEALGADNIDVWVDRVFLVNGYGPSETCVFSVINEQLRRGIAPDLIGSPIGGACWIVDPENHHKLVPVGCVGELLIEGPTVARGYLNDPGRSQAVFVDRSKWLAGNSSNVDYKQESRLGTTSRMYKTGDLVCYKTSPGADGSIRIVGRKDAQVKIRGQRTEIGDIEYHLTSKLSGIKQISVEYVAVGGHQNRQLAAFFPLNSETLLSGPGMETSLPVSMPDDLKRVVMAAKAALSDTLPMYMIPTLYITLSRMPLLSSGKMDRRKLRDIASRLSGVDISHYSLADKVKRKPITENEMQMADLWRHVLGLTNDEAIGLDDSFFGLGGDSISAMKLTALARENKTTINVAQIFQNPRLEDMAQVREDLDDSDNDMIEPFSLIRGSEGANEETNILQSLQQIYCGDIEDAFPCGPLQEGLMLLSIKHPGSYMSQIILRLQPHVDIDRFKRAWQSTADRNSVLRTRITHVGSQCIQFITREELVWRHQSGLEEFLAQDKKELMGHGSPLVRYAVVDNEAHQRYFILTAHHSLYDGWSLMLIMEELDRLYNDSPVSNICAPYAGFIRHLNNIDSDSAKQFWKSQFANKSLGTFPDPRTVTPAKVETQLSQLARISRPAGSEITLSTVIRAAWALVTARYAETNDVFFGATLMGRNASLPNIERMTGPTITTVPVCVSINNQETVGTFLRQIQADATEMMPYEHTGLQNIKRLGPEAETACSFQNLLVIQPEGSEHMSSNLWEDNALFAKGEMVVLTYALIIECRLYKDEVRITTQYRDHIIPTRQMQRIMDQFEGVLQQLNNAAPNTSLGNIDICSQKDKEEVRRWNESYMDLMKSDACIHHLIERQATERPNAPAIDSWDTSFTYEELDKLSTALANHLSALGVGTGTFVPLCFDKSAWTIVAILAVLKAGAAYVPLDPKHPKARKDHIIQYVSAKVILTGTEYRNMFDSSLWSIVVVDQELESQLRELPKAYYGPGSPSNAAFIVFTSGSTGMPKGIVMEHGPFCSSSREHSKALLINQNSRVMQFAAYTYDVSMGEILSTLIHGGCVCVPSEEDRLSRLALSINALKVNWIFLTPTVAALLNPEDVPGLKTMVLGGEHATAENFKSWASHLYLINSYGPAECAIWCACAPGVSPTSDPSNIGRQVGASLWVIEPTNPHRLAPIGCVGELVVIGPTLAREYLNDPAKTAAAFLESPQWADGVYPTERRMYRTGDLARYGTNGNILIVGRRDTQVKLHGQRVELGEIEHQVMQCAPPGWFPIVQMLNVSVSGKDATLTAFIHIRKDSAPISSSDVMTLSITDAVKTALSQLRSDLEQVLPSHMVPLAFIPVSHIPLTAGGKVDRGVLRKFGESLTKDQLRHYFLVDQTALRLPSTEMEKRLHSLWVRVLGVDPGSVGAESNFLRIGGDSVAAMRLSAAAREDDISLAVRDIFSSPRLEDMSKAAAPISLVEAPGALYTPFSSLGIRDLPQFLETVVYPRIANEPDEIEDILRGTDYQRWVLGCGQLKTRGYNNYLAFRFKGALDLSRLRTACSKILERHAILRTVFIAYKRQLFQVVLKHLSVEFIELECSDEPADRRSIFTSDMALPVSLAQTSIQFIFVKYGPNDNELLMRVSHGLYDGISLPILVQDLKAAYCGEDFSSSLPYSAFIHGSSQTTDASNAESFWREELKGSVMTNVLNHSKPPFSNLVNKSLKRTVAAPSILSQGITFATAVKVAWAFVLAQLSGRLDVVFGQTTTGRNAPIQGIDKIVGPCMNLIPIRVKLDPQLSISEIMLQVQNKHLDISAYELLGFQNIIEKCTTWPNWTRMSSILQHTNFNVGMDDMDLWGNIEMHLGNFTPDHDVSDIWIWTGPAGEEFYVDFTYSSRSISESIAQSMCDLLCETLTKISEHPHEPASVLLSDTKPLLPLPLPESHATPAASANGMNHQNDERIEVLVQSIWSKVFGDENDRLPNGVTMQTPFFEIRGDLLAAAQIAMEYEVQGFQVTPEDIIENASMALQVALLSLL</sequence>
<dbReference type="PROSITE" id="PS00455">
    <property type="entry name" value="AMP_BINDING"/>
    <property type="match status" value="2"/>
</dbReference>
<feature type="domain" description="Carrier" evidence="5">
    <location>
        <begin position="4589"/>
        <end position="4668"/>
    </location>
</feature>
<dbReference type="Gene3D" id="3.30.559.10">
    <property type="entry name" value="Chloramphenicol acetyltransferase-like domain"/>
    <property type="match status" value="4"/>
</dbReference>
<dbReference type="Gene3D" id="3.40.50.12780">
    <property type="entry name" value="N-terminal domain of ligase-like"/>
    <property type="match status" value="5"/>
</dbReference>
<dbReference type="FunFam" id="3.30.300.30:FF:000015">
    <property type="entry name" value="Nonribosomal peptide synthase SidD"/>
    <property type="match status" value="4"/>
</dbReference>
<evidence type="ECO:0000313" key="7">
    <source>
        <dbReference type="Proteomes" id="UP000214365"/>
    </source>
</evidence>
<dbReference type="GO" id="GO:0031177">
    <property type="term" value="F:phosphopantetheine binding"/>
    <property type="evidence" value="ECO:0007669"/>
    <property type="project" value="InterPro"/>
</dbReference>
<dbReference type="SUPFAM" id="SSF47336">
    <property type="entry name" value="ACP-like"/>
    <property type="match status" value="4"/>
</dbReference>
<evidence type="ECO:0000313" key="6">
    <source>
        <dbReference type="EMBL" id="OKL58374.1"/>
    </source>
</evidence>